<feature type="active site" description="Proton donor" evidence="13">
    <location>
        <position position="158"/>
    </location>
</feature>
<evidence type="ECO:0000259" key="14">
    <source>
        <dbReference type="Pfam" id="PF01113"/>
    </source>
</evidence>
<comment type="caution">
    <text evidence="13">Was originally thought to be a dihydrodipicolinate reductase (DHDPR), catalyzing the conversion of dihydrodipicolinate to tetrahydrodipicolinate. However, it was shown in E.coli that the substrate of the enzymatic reaction is not dihydrodipicolinate (DHDP) but in fact (2S,4S)-4-hydroxy-2,3,4,5-tetrahydrodipicolinic acid (HTPA), the product released by the DapA-catalyzed reaction.</text>
</comment>
<dbReference type="GO" id="GO:0008839">
    <property type="term" value="F:4-hydroxy-tetrahydrodipicolinate reductase"/>
    <property type="evidence" value="ECO:0007669"/>
    <property type="project" value="UniProtKB-UniRule"/>
</dbReference>
<organism evidence="16 17">
    <name type="scientific">Candidatus Annandia adelgestsuga</name>
    <dbReference type="NCBI Taxonomy" id="1302411"/>
    <lineage>
        <taxon>Bacteria</taxon>
        <taxon>Pseudomonadati</taxon>
        <taxon>Pseudomonadota</taxon>
        <taxon>Gammaproteobacteria</taxon>
        <taxon>Enterobacterales</taxon>
        <taxon>Enterobacteriaceae</taxon>
        <taxon>Candidatus Annandia</taxon>
    </lineage>
</organism>
<comment type="catalytic activity">
    <reaction evidence="12 13">
        <text>(S)-2,3,4,5-tetrahydrodipicolinate + NAD(+) + H2O = (2S,4S)-4-hydroxy-2,3,4,5-tetrahydrodipicolinate + NADH + H(+)</text>
        <dbReference type="Rhea" id="RHEA:35323"/>
        <dbReference type="ChEBI" id="CHEBI:15377"/>
        <dbReference type="ChEBI" id="CHEBI:15378"/>
        <dbReference type="ChEBI" id="CHEBI:16845"/>
        <dbReference type="ChEBI" id="CHEBI:57540"/>
        <dbReference type="ChEBI" id="CHEBI:57945"/>
        <dbReference type="ChEBI" id="CHEBI:67139"/>
        <dbReference type="EC" id="1.17.1.8"/>
    </reaction>
</comment>
<evidence type="ECO:0000256" key="2">
    <source>
        <dbReference type="ARBA" id="ARBA00022490"/>
    </source>
</evidence>
<feature type="active site" description="Proton donor/acceptor" evidence="13">
    <location>
        <position position="154"/>
    </location>
</feature>
<keyword evidence="3 13" id="KW-0028">Amino-acid biosynthesis</keyword>
<evidence type="ECO:0000256" key="5">
    <source>
        <dbReference type="ARBA" id="ARBA00022915"/>
    </source>
</evidence>
<feature type="binding site" evidence="13">
    <location>
        <begin position="164"/>
        <end position="165"/>
    </location>
    <ligand>
        <name>(S)-2,3,4,5-tetrahydrodipicolinate</name>
        <dbReference type="ChEBI" id="CHEBI:16845"/>
    </ligand>
</feature>
<evidence type="ECO:0000256" key="13">
    <source>
        <dbReference type="HAMAP-Rule" id="MF_00102"/>
    </source>
</evidence>
<evidence type="ECO:0000256" key="3">
    <source>
        <dbReference type="ARBA" id="ARBA00022605"/>
    </source>
</evidence>
<feature type="domain" description="Dihydrodipicolinate reductase C-terminal" evidence="15">
    <location>
        <begin position="127"/>
        <end position="262"/>
    </location>
</feature>
<feature type="binding site" evidence="13">
    <location>
        <position position="155"/>
    </location>
    <ligand>
        <name>(S)-2,3,4,5-tetrahydrodipicolinate</name>
        <dbReference type="ChEBI" id="CHEBI:16845"/>
    </ligand>
</feature>
<evidence type="ECO:0000256" key="4">
    <source>
        <dbReference type="ARBA" id="ARBA00022857"/>
    </source>
</evidence>
<dbReference type="AlphaFoldDB" id="A0A3S9J7I6"/>
<keyword evidence="7 13" id="KW-0520">NAD</keyword>
<dbReference type="InterPro" id="IPR000846">
    <property type="entry name" value="DapB_N"/>
</dbReference>
<dbReference type="InterPro" id="IPR036291">
    <property type="entry name" value="NAD(P)-bd_dom_sf"/>
</dbReference>
<dbReference type="HAMAP" id="MF_00102">
    <property type="entry name" value="DapB"/>
    <property type="match status" value="1"/>
</dbReference>
<accession>A0A3S9J7I6</accession>
<dbReference type="NCBIfam" id="TIGR00036">
    <property type="entry name" value="dapB"/>
    <property type="match status" value="1"/>
</dbReference>
<feature type="binding site" evidence="13">
    <location>
        <position position="39"/>
    </location>
    <ligand>
        <name>NADP(+)</name>
        <dbReference type="ChEBI" id="CHEBI:58349"/>
    </ligand>
</feature>
<dbReference type="UniPathway" id="UPA00034">
    <property type="reaction ID" value="UER00018"/>
</dbReference>
<dbReference type="SUPFAM" id="SSF51735">
    <property type="entry name" value="NAD(P)-binding Rossmann-fold domains"/>
    <property type="match status" value="1"/>
</dbReference>
<dbReference type="GO" id="GO:0005829">
    <property type="term" value="C:cytosol"/>
    <property type="evidence" value="ECO:0007669"/>
    <property type="project" value="TreeGrafter"/>
</dbReference>
<dbReference type="GO" id="GO:0009089">
    <property type="term" value="P:lysine biosynthetic process via diaminopimelate"/>
    <property type="evidence" value="ECO:0007669"/>
    <property type="project" value="UniProtKB-UniRule"/>
</dbReference>
<protein>
    <recommendedName>
        <fullName evidence="10 13">4-hydroxy-tetrahydrodipicolinate reductase</fullName>
        <shortName evidence="13">HTPA reductase</shortName>
        <ecNumber evidence="10 13">1.17.1.8</ecNumber>
    </recommendedName>
</protein>
<keyword evidence="5 13" id="KW-0220">Diaminopimelate biosynthesis</keyword>
<dbReference type="EMBL" id="CP026513">
    <property type="protein sequence ID" value="AZP36250.1"/>
    <property type="molecule type" value="Genomic_DNA"/>
</dbReference>
<evidence type="ECO:0000256" key="1">
    <source>
        <dbReference type="ARBA" id="ARBA00006642"/>
    </source>
</evidence>
<sequence length="266" mass="30102">MSSKIKIAISGAYGKMGKSIINTIYKIKNVKLTALLINKNKIIPNNIDKKKIKNVKISNNFNDIYNIFDILIDFTCPKSTIEYLYLCHKYNKKIIIGTTGFNNSEKEKIKKFSNKIAILLSSNFSIGINLILNILEKITKSIGNDNDIEIIEYHHRNKKDAPSGTALTIGKTIAKSMKLKLNECAIYDKNINRNKIKNSIGFSVIRAGDIIGDHTIIFANKGERIEITHKASNRITFAKGAIKASIWLYKKKRGLFSMKDVLKFKN</sequence>
<dbReference type="Gene3D" id="3.30.360.10">
    <property type="entry name" value="Dihydrodipicolinate Reductase, domain 2"/>
    <property type="match status" value="1"/>
</dbReference>
<dbReference type="InterPro" id="IPR022663">
    <property type="entry name" value="DapB_C"/>
</dbReference>
<dbReference type="PANTHER" id="PTHR20836">
    <property type="entry name" value="DIHYDRODIPICOLINATE REDUCTASE"/>
    <property type="match status" value="1"/>
</dbReference>
<evidence type="ECO:0000256" key="11">
    <source>
        <dbReference type="ARBA" id="ARBA00049080"/>
    </source>
</evidence>
<keyword evidence="8 13" id="KW-0457">Lysine biosynthesis</keyword>
<comment type="subunit">
    <text evidence="13">Homotetramer.</text>
</comment>
<evidence type="ECO:0000256" key="12">
    <source>
        <dbReference type="ARBA" id="ARBA00049396"/>
    </source>
</evidence>
<evidence type="ECO:0000256" key="9">
    <source>
        <dbReference type="ARBA" id="ARBA00037922"/>
    </source>
</evidence>
<dbReference type="GO" id="GO:0019877">
    <property type="term" value="P:diaminopimelate biosynthetic process"/>
    <property type="evidence" value="ECO:0007669"/>
    <property type="project" value="UniProtKB-UniRule"/>
</dbReference>
<keyword evidence="6 13" id="KW-0560">Oxidoreductase</keyword>
<dbReference type="InterPro" id="IPR022664">
    <property type="entry name" value="DapB_N_CS"/>
</dbReference>
<dbReference type="Gene3D" id="3.40.50.720">
    <property type="entry name" value="NAD(P)-binding Rossmann-like Domain"/>
    <property type="match status" value="1"/>
</dbReference>
<dbReference type="GO" id="GO:0051287">
    <property type="term" value="F:NAD binding"/>
    <property type="evidence" value="ECO:0007669"/>
    <property type="project" value="UniProtKB-UniRule"/>
</dbReference>
<feature type="domain" description="Dihydrodipicolinate reductase N-terminal" evidence="14">
    <location>
        <begin position="5"/>
        <end position="124"/>
    </location>
</feature>
<reference evidence="16 17" key="1">
    <citation type="journal article" date="2018" name="Genome Biol. Evol.">
        <title>Partnering With a Pest: Genomes of Hemlock Woolly Adelgid Symbionts Reveal Atypical Nutritional Provisioning Patterns in Dual-Obligate Bacteria.</title>
        <authorList>
            <person name="Weglarz K.M."/>
            <person name="Havill N.P."/>
            <person name="Burke G.R."/>
            <person name="von Dohlen C.D."/>
        </authorList>
    </citation>
    <scope>NUCLEOTIDE SEQUENCE [LARGE SCALE GENOMIC DNA]</scope>
    <source>
        <strain evidence="16">ENA</strain>
    </source>
</reference>
<evidence type="ECO:0000256" key="10">
    <source>
        <dbReference type="ARBA" id="ARBA00038983"/>
    </source>
</evidence>
<evidence type="ECO:0000256" key="7">
    <source>
        <dbReference type="ARBA" id="ARBA00023027"/>
    </source>
</evidence>
<dbReference type="RefSeq" id="WP_126071516.1">
    <property type="nucleotide sequence ID" value="NZ_CP026513.1"/>
</dbReference>
<dbReference type="PANTHER" id="PTHR20836:SF0">
    <property type="entry name" value="4-HYDROXY-TETRAHYDRODIPICOLINATE REDUCTASE 1, CHLOROPLASTIC-RELATED"/>
    <property type="match status" value="1"/>
</dbReference>
<comment type="function">
    <text evidence="13">Catalyzes the conversion of 4-hydroxy-tetrahydrodipicolinate (HTPA) to tetrahydrodipicolinate.</text>
</comment>
<evidence type="ECO:0000313" key="17">
    <source>
        <dbReference type="Proteomes" id="UP000274458"/>
    </source>
</evidence>
<dbReference type="GO" id="GO:0050661">
    <property type="term" value="F:NADP binding"/>
    <property type="evidence" value="ECO:0007669"/>
    <property type="project" value="UniProtKB-UniRule"/>
</dbReference>
<dbReference type="PIRSF" id="PIRSF000161">
    <property type="entry name" value="DHPR"/>
    <property type="match status" value="1"/>
</dbReference>
<feature type="binding site" evidence="13">
    <location>
        <begin position="11"/>
        <end position="16"/>
    </location>
    <ligand>
        <name>NAD(+)</name>
        <dbReference type="ChEBI" id="CHEBI:57540"/>
    </ligand>
</feature>
<dbReference type="InterPro" id="IPR023940">
    <property type="entry name" value="DHDPR_bac"/>
</dbReference>
<dbReference type="CDD" id="cd02274">
    <property type="entry name" value="DHDPR_N"/>
    <property type="match status" value="1"/>
</dbReference>
<proteinExistence type="inferred from homology"/>
<comment type="similarity">
    <text evidence="1 13">Belongs to the DapB family.</text>
</comment>
<dbReference type="Pfam" id="PF01113">
    <property type="entry name" value="DapB_N"/>
    <property type="match status" value="1"/>
</dbReference>
<dbReference type="FunFam" id="3.30.360.10:FF:000004">
    <property type="entry name" value="4-hydroxy-tetrahydrodipicolinate reductase"/>
    <property type="match status" value="1"/>
</dbReference>
<dbReference type="Proteomes" id="UP000274458">
    <property type="component" value="Chromosome"/>
</dbReference>
<dbReference type="PROSITE" id="PS01298">
    <property type="entry name" value="DAPB"/>
    <property type="match status" value="1"/>
</dbReference>
<dbReference type="EC" id="1.17.1.8" evidence="10 13"/>
<evidence type="ECO:0000259" key="15">
    <source>
        <dbReference type="Pfam" id="PF05173"/>
    </source>
</evidence>
<dbReference type="Pfam" id="PF05173">
    <property type="entry name" value="DapB_C"/>
    <property type="match status" value="1"/>
</dbReference>
<dbReference type="KEGG" id="aade:C3B56_00141"/>
<dbReference type="OrthoDB" id="9790352at2"/>
<keyword evidence="4 13" id="KW-0521">NADP</keyword>
<name>A0A3S9J7I6_9ENTR</name>
<comment type="subcellular location">
    <subcellularLocation>
        <location evidence="13">Cytoplasm</location>
    </subcellularLocation>
</comment>
<evidence type="ECO:0000256" key="6">
    <source>
        <dbReference type="ARBA" id="ARBA00023002"/>
    </source>
</evidence>
<comment type="caution">
    <text evidence="13">Lacks conserved residue(s) required for the propagation of feature annotation.</text>
</comment>
<keyword evidence="17" id="KW-1185">Reference proteome</keyword>
<comment type="catalytic activity">
    <reaction evidence="11 13">
        <text>(S)-2,3,4,5-tetrahydrodipicolinate + NADP(+) + H2O = (2S,4S)-4-hydroxy-2,3,4,5-tetrahydrodipicolinate + NADPH + H(+)</text>
        <dbReference type="Rhea" id="RHEA:35331"/>
        <dbReference type="ChEBI" id="CHEBI:15377"/>
        <dbReference type="ChEBI" id="CHEBI:15378"/>
        <dbReference type="ChEBI" id="CHEBI:16845"/>
        <dbReference type="ChEBI" id="CHEBI:57783"/>
        <dbReference type="ChEBI" id="CHEBI:58349"/>
        <dbReference type="ChEBI" id="CHEBI:67139"/>
        <dbReference type="EC" id="1.17.1.8"/>
    </reaction>
</comment>
<gene>
    <name evidence="13 16" type="primary">dapB</name>
    <name evidence="16" type="ORF">C3B56_00141</name>
</gene>
<dbReference type="SUPFAM" id="SSF55347">
    <property type="entry name" value="Glyceraldehyde-3-phosphate dehydrogenase-like, C-terminal domain"/>
    <property type="match status" value="1"/>
</dbReference>
<feature type="binding site" evidence="13">
    <location>
        <begin position="121"/>
        <end position="124"/>
    </location>
    <ligand>
        <name>NAD(+)</name>
        <dbReference type="ChEBI" id="CHEBI:57540"/>
    </ligand>
</feature>
<dbReference type="GO" id="GO:0016726">
    <property type="term" value="F:oxidoreductase activity, acting on CH or CH2 groups, NAD or NADP as acceptor"/>
    <property type="evidence" value="ECO:0007669"/>
    <property type="project" value="UniProtKB-UniRule"/>
</dbReference>
<keyword evidence="2 13" id="KW-0963">Cytoplasm</keyword>
<evidence type="ECO:0000313" key="16">
    <source>
        <dbReference type="EMBL" id="AZP36250.1"/>
    </source>
</evidence>
<evidence type="ECO:0000256" key="8">
    <source>
        <dbReference type="ARBA" id="ARBA00023154"/>
    </source>
</evidence>
<comment type="pathway">
    <text evidence="9 13">Amino-acid biosynthesis; L-lysine biosynthesis via DAP pathway; (S)-tetrahydrodipicolinate from L-aspartate: step 4/4.</text>
</comment>
<feature type="binding site" evidence="13">
    <location>
        <begin position="97"/>
        <end position="99"/>
    </location>
    <ligand>
        <name>NAD(+)</name>
        <dbReference type="ChEBI" id="CHEBI:57540"/>
    </ligand>
</feature>